<evidence type="ECO:0000313" key="3">
    <source>
        <dbReference type="EMBL" id="MDG3016456.1"/>
    </source>
</evidence>
<dbReference type="Pfam" id="PF25872">
    <property type="entry name" value="HTH_77"/>
    <property type="match status" value="1"/>
</dbReference>
<dbReference type="CDD" id="cd14014">
    <property type="entry name" value="STKc_PknB_like"/>
    <property type="match status" value="1"/>
</dbReference>
<dbReference type="Gene3D" id="1.10.510.10">
    <property type="entry name" value="Transferase(Phosphotransferase) domain 1"/>
    <property type="match status" value="1"/>
</dbReference>
<dbReference type="CDD" id="cd06170">
    <property type="entry name" value="LuxR_C_like"/>
    <property type="match status" value="1"/>
</dbReference>
<dbReference type="InterPro" id="IPR011009">
    <property type="entry name" value="Kinase-like_dom_sf"/>
</dbReference>
<organism evidence="3 4">
    <name type="scientific">Speluncibacter jeojiensis</name>
    <dbReference type="NCBI Taxonomy" id="2710754"/>
    <lineage>
        <taxon>Bacteria</taxon>
        <taxon>Bacillati</taxon>
        <taxon>Actinomycetota</taxon>
        <taxon>Actinomycetes</taxon>
        <taxon>Mycobacteriales</taxon>
        <taxon>Speluncibacteraceae</taxon>
        <taxon>Speluncibacter</taxon>
    </lineage>
</organism>
<dbReference type="SUPFAM" id="SSF46894">
    <property type="entry name" value="C-terminal effector domain of the bipartite response regulators"/>
    <property type="match status" value="1"/>
</dbReference>
<dbReference type="AlphaFoldDB" id="A0A9X4M9H7"/>
<evidence type="ECO:0000259" key="2">
    <source>
        <dbReference type="PROSITE" id="PS50043"/>
    </source>
</evidence>
<dbReference type="PROSITE" id="PS50011">
    <property type="entry name" value="PROTEIN_KINASE_DOM"/>
    <property type="match status" value="1"/>
</dbReference>
<dbReference type="Pfam" id="PF13191">
    <property type="entry name" value="AAA_16"/>
    <property type="match status" value="1"/>
</dbReference>
<feature type="domain" description="HTH luxR-type" evidence="2">
    <location>
        <begin position="1001"/>
        <end position="1066"/>
    </location>
</feature>
<dbReference type="Gene3D" id="1.25.40.10">
    <property type="entry name" value="Tetratricopeptide repeat domain"/>
    <property type="match status" value="1"/>
</dbReference>
<dbReference type="SUPFAM" id="SSF52540">
    <property type="entry name" value="P-loop containing nucleoside triphosphate hydrolases"/>
    <property type="match status" value="1"/>
</dbReference>
<dbReference type="GO" id="GO:0003677">
    <property type="term" value="F:DNA binding"/>
    <property type="evidence" value="ECO:0007669"/>
    <property type="project" value="InterPro"/>
</dbReference>
<name>A0A9X4M9H7_9ACTN</name>
<dbReference type="GO" id="GO:0005524">
    <property type="term" value="F:ATP binding"/>
    <property type="evidence" value="ECO:0007669"/>
    <property type="project" value="InterPro"/>
</dbReference>
<dbReference type="InterPro" id="IPR000792">
    <property type="entry name" value="Tscrpt_reg_LuxR_C"/>
</dbReference>
<dbReference type="GO" id="GO:0004672">
    <property type="term" value="F:protein kinase activity"/>
    <property type="evidence" value="ECO:0007669"/>
    <property type="project" value="InterPro"/>
</dbReference>
<dbReference type="InterPro" id="IPR016032">
    <property type="entry name" value="Sig_transdc_resp-reg_C-effctor"/>
</dbReference>
<keyword evidence="3" id="KW-0418">Kinase</keyword>
<dbReference type="PANTHER" id="PTHR47691:SF3">
    <property type="entry name" value="HTH-TYPE TRANSCRIPTIONAL REGULATOR RV0890C-RELATED"/>
    <property type="match status" value="1"/>
</dbReference>
<dbReference type="Gene3D" id="3.40.50.300">
    <property type="entry name" value="P-loop containing nucleotide triphosphate hydrolases"/>
    <property type="match status" value="1"/>
</dbReference>
<dbReference type="InterPro" id="IPR036388">
    <property type="entry name" value="WH-like_DNA-bd_sf"/>
</dbReference>
<dbReference type="PROSITE" id="PS00108">
    <property type="entry name" value="PROTEIN_KINASE_ST"/>
    <property type="match status" value="1"/>
</dbReference>
<evidence type="ECO:0000259" key="1">
    <source>
        <dbReference type="PROSITE" id="PS50011"/>
    </source>
</evidence>
<dbReference type="PRINTS" id="PR00364">
    <property type="entry name" value="DISEASERSIST"/>
</dbReference>
<dbReference type="PANTHER" id="PTHR47691">
    <property type="entry name" value="REGULATOR-RELATED"/>
    <property type="match status" value="1"/>
</dbReference>
<proteinExistence type="predicted"/>
<dbReference type="SMART" id="SM00421">
    <property type="entry name" value="HTH_LUXR"/>
    <property type="match status" value="1"/>
</dbReference>
<dbReference type="Pfam" id="PF00196">
    <property type="entry name" value="GerE"/>
    <property type="match status" value="1"/>
</dbReference>
<comment type="caution">
    <text evidence="3">The sequence shown here is derived from an EMBL/GenBank/DDBJ whole genome shotgun (WGS) entry which is preliminary data.</text>
</comment>
<dbReference type="InterPro" id="IPR011990">
    <property type="entry name" value="TPR-like_helical_dom_sf"/>
</dbReference>
<dbReference type="InterPro" id="IPR027417">
    <property type="entry name" value="P-loop_NTPase"/>
</dbReference>
<dbReference type="SMART" id="SM00220">
    <property type="entry name" value="S_TKc"/>
    <property type="match status" value="1"/>
</dbReference>
<dbReference type="InterPro" id="IPR041664">
    <property type="entry name" value="AAA_16"/>
</dbReference>
<reference evidence="3" key="1">
    <citation type="submission" date="2022-08" db="EMBL/GenBank/DDBJ databases">
        <title>Genome analysis of Corynebacteriales strain.</title>
        <authorList>
            <person name="Lee S.D."/>
        </authorList>
    </citation>
    <scope>NUCLEOTIDE SEQUENCE</scope>
    <source>
        <strain evidence="3">D3-21</strain>
    </source>
</reference>
<feature type="domain" description="Protein kinase" evidence="1">
    <location>
        <begin position="26"/>
        <end position="286"/>
    </location>
</feature>
<keyword evidence="4" id="KW-1185">Reference proteome</keyword>
<evidence type="ECO:0000313" key="4">
    <source>
        <dbReference type="Proteomes" id="UP001152755"/>
    </source>
</evidence>
<keyword evidence="3" id="KW-0808">Transferase</keyword>
<protein>
    <submittedName>
        <fullName evidence="3">Protein kinase</fullName>
    </submittedName>
</protein>
<dbReference type="PRINTS" id="PR00038">
    <property type="entry name" value="HTHLUXR"/>
</dbReference>
<accession>A0A9X4M9H7</accession>
<dbReference type="Pfam" id="PF00069">
    <property type="entry name" value="Pkinase"/>
    <property type="match status" value="1"/>
</dbReference>
<dbReference type="RefSeq" id="WP_277830612.1">
    <property type="nucleotide sequence ID" value="NZ_JAAIVF010000001.1"/>
</dbReference>
<dbReference type="InterPro" id="IPR000719">
    <property type="entry name" value="Prot_kinase_dom"/>
</dbReference>
<gene>
    <name evidence="3" type="ORF">NVS88_18020</name>
</gene>
<dbReference type="InterPro" id="IPR058852">
    <property type="entry name" value="HTH_77"/>
</dbReference>
<sequence>MVEGDSFTTQRDLGPALAAELAEVGFTDAEEIGRGGVGVVFRAIQPELDRTVAVKVLTTESDEPNRTPFVREQRAMGRLIGHPNIVGVLQTGITRSGRPFLVMPYYRRGSLDARIHDEGALPTPEVVKLGITMAGALEAAHRLRIVHRDIKPANILFTDYREPALADFGIAQAGGAFTTDRMFAPPAFTAPEALGGATPTPASDIYGLGATLFYALTGHAAFERYSGERTPAQFLSITSEPAPDLRETGVPEPLCTVIEQAMAHNPRDRPSAAALVEQLRQVQDGLVQAGAPTGPQEAPGHRREFPVGGGELPVEVTSFVGRTRELTEVRNALSGGRLVTLTGLGGVGKTRLALAAARAAARTFPDGVRLVELAEIHDPDLVVDVVAATLGVRSYAGRPLAEALVEVLSPRTTLLVLDNCEQVIEAAAELVSALVTQCPDLTVLATSREPLELAGETVVPVRPLTTAPNGATASLKALSRVDAIALFLDRAAAAAPGFELTEENKATVAAICRRLDGLPLAIELAAARLRVLTPEQILDRMSDRFALLTRNNRGAPTRQQTLRWSIDWSYQLCTPEEQHLWSQLSVFAAFDLRDAEHVCDVGEHDLLDVLASLVDKSIVIREEPGGRVRFRLLETIREYGREKIEEAGAYPDLHRRHREWHEQLTLDAEADWTSPRQLDWVARLKLELPDLREAFEYSLTEPGDDALQIAAAMYPFWGARSLVGEGRRWLESALDRPALGSSLPRIKALHAACLLAGAQGDLVAVAAYAAGARGLDPPDADPAIRAYAAATEGAAALYSGDAGRAQVRLSDAIDAARSGGEPLVQLTLEALMLAGWSHVDGDPARALDYHERALTLARSRGEFLLRGYGLWATGVAAWRGGDADRATGLLEEGLDLTRRTGDPLMVFTCLQALAWITAGNPRQLRRAAVLMAAAEAPRRLTGSPPVLFPNLAVHQRDFEQAIRKGLGAATQHSAHREGTAMTTEAAIAYALREQPPQQAVADQSPTSLTRRERQVADLVAEGLTNQAIAAKLVISRRTAEGHVDRILTKLGFTSRTQVAAWISKQARR</sequence>
<dbReference type="GO" id="GO:0006355">
    <property type="term" value="P:regulation of DNA-templated transcription"/>
    <property type="evidence" value="ECO:0007669"/>
    <property type="project" value="InterPro"/>
</dbReference>
<dbReference type="EMBL" id="JANRHA010000013">
    <property type="protein sequence ID" value="MDG3016456.1"/>
    <property type="molecule type" value="Genomic_DNA"/>
</dbReference>
<dbReference type="Gene3D" id="1.10.10.10">
    <property type="entry name" value="Winged helix-like DNA-binding domain superfamily/Winged helix DNA-binding domain"/>
    <property type="match status" value="1"/>
</dbReference>
<dbReference type="InterPro" id="IPR008271">
    <property type="entry name" value="Ser/Thr_kinase_AS"/>
</dbReference>
<dbReference type="Proteomes" id="UP001152755">
    <property type="component" value="Unassembled WGS sequence"/>
</dbReference>
<dbReference type="SUPFAM" id="SSF56112">
    <property type="entry name" value="Protein kinase-like (PK-like)"/>
    <property type="match status" value="1"/>
</dbReference>
<dbReference type="PROSITE" id="PS50043">
    <property type="entry name" value="HTH_LUXR_2"/>
    <property type="match status" value="1"/>
</dbReference>
<dbReference type="Gene3D" id="3.30.200.20">
    <property type="entry name" value="Phosphorylase Kinase, domain 1"/>
    <property type="match status" value="1"/>
</dbReference>